<evidence type="ECO:0000313" key="5">
    <source>
        <dbReference type="Proteomes" id="UP000298050"/>
    </source>
</evidence>
<sequence length="283" mass="29554">MSQKVVLLTGCSSGIGAAMARAFHRRGLRVFATARRPESLAPLAAEGIATLALDVNDPASIAAALAQVGERAGRLDMLVNNAGRSQVGALLDLERDALREQFETNTIAPVDLARAALPLLRAAVAANGSAQLVNIGSIVGLFTTPFAGAYCASKAALHALSDALRMELAPFGIRVVTVQPGGVQSAFGDNAEAHLSLPEGSPYQPLEVGIRDRAQAGQRGATPTAAFVEPVVDKLLRDHPPAVIRGGRGSVVLVWMKRLLPRAWFDAVMARKFGLAGFAPARG</sequence>
<dbReference type="Proteomes" id="UP000298050">
    <property type="component" value="Unassembled WGS sequence"/>
</dbReference>
<keyword evidence="2" id="KW-0560">Oxidoreductase</keyword>
<dbReference type="InterPro" id="IPR036291">
    <property type="entry name" value="NAD(P)-bd_dom_sf"/>
</dbReference>
<dbReference type="SUPFAM" id="SSF51735">
    <property type="entry name" value="NAD(P)-binding Rossmann-fold domains"/>
    <property type="match status" value="1"/>
</dbReference>
<protein>
    <submittedName>
        <fullName evidence="4">SDR family NAD(P)-dependent oxidoreductase</fullName>
    </submittedName>
</protein>
<keyword evidence="5" id="KW-1185">Reference proteome</keyword>
<evidence type="ECO:0000256" key="3">
    <source>
        <dbReference type="RuleBase" id="RU000363"/>
    </source>
</evidence>
<comment type="similarity">
    <text evidence="1 3">Belongs to the short-chain dehydrogenases/reductases (SDR) family.</text>
</comment>
<dbReference type="PANTHER" id="PTHR44169">
    <property type="entry name" value="NADPH-DEPENDENT 1-ACYLDIHYDROXYACETONE PHOSPHATE REDUCTASE"/>
    <property type="match status" value="1"/>
</dbReference>
<proteinExistence type="inferred from homology"/>
<gene>
    <name evidence="4" type="ORF">E4634_03825</name>
</gene>
<dbReference type="CDD" id="cd05374">
    <property type="entry name" value="17beta-HSD-like_SDR_c"/>
    <property type="match status" value="1"/>
</dbReference>
<dbReference type="RefSeq" id="WP_135441282.1">
    <property type="nucleotide sequence ID" value="NZ_SRLE01000004.1"/>
</dbReference>
<dbReference type="Pfam" id="PF00106">
    <property type="entry name" value="adh_short"/>
    <property type="match status" value="1"/>
</dbReference>
<dbReference type="OrthoDB" id="9775296at2"/>
<dbReference type="PROSITE" id="PS00061">
    <property type="entry name" value="ADH_SHORT"/>
    <property type="match status" value="1"/>
</dbReference>
<reference evidence="4 5" key="1">
    <citation type="submission" date="2019-04" db="EMBL/GenBank/DDBJ databases">
        <title>Taxonomy of novel Haliea sp. from mangrove soil of West Coast of India.</title>
        <authorList>
            <person name="Verma A."/>
            <person name="Kumar P."/>
            <person name="Krishnamurthi S."/>
        </authorList>
    </citation>
    <scope>NUCLEOTIDE SEQUENCE [LARGE SCALE GENOMIC DNA]</scope>
    <source>
        <strain evidence="4 5">SAOS-164</strain>
    </source>
</reference>
<evidence type="ECO:0000256" key="1">
    <source>
        <dbReference type="ARBA" id="ARBA00006484"/>
    </source>
</evidence>
<accession>A0A4Z0M6J6</accession>
<dbReference type="InterPro" id="IPR002347">
    <property type="entry name" value="SDR_fam"/>
</dbReference>
<evidence type="ECO:0000256" key="2">
    <source>
        <dbReference type="ARBA" id="ARBA00023002"/>
    </source>
</evidence>
<dbReference type="PANTHER" id="PTHR44169:SF6">
    <property type="entry name" value="NADPH-DEPENDENT 1-ACYLDIHYDROXYACETONE PHOSPHATE REDUCTASE"/>
    <property type="match status" value="1"/>
</dbReference>
<dbReference type="AlphaFoldDB" id="A0A4Z0M6J6"/>
<dbReference type="GO" id="GO:0016491">
    <property type="term" value="F:oxidoreductase activity"/>
    <property type="evidence" value="ECO:0007669"/>
    <property type="project" value="UniProtKB-KW"/>
</dbReference>
<dbReference type="PRINTS" id="PR00081">
    <property type="entry name" value="GDHRDH"/>
</dbReference>
<evidence type="ECO:0000313" key="4">
    <source>
        <dbReference type="EMBL" id="TGD75141.1"/>
    </source>
</evidence>
<dbReference type="Gene3D" id="3.40.50.720">
    <property type="entry name" value="NAD(P)-binding Rossmann-like Domain"/>
    <property type="match status" value="1"/>
</dbReference>
<comment type="caution">
    <text evidence="4">The sequence shown here is derived from an EMBL/GenBank/DDBJ whole genome shotgun (WGS) entry which is preliminary data.</text>
</comment>
<dbReference type="EMBL" id="SRLE01000004">
    <property type="protein sequence ID" value="TGD75141.1"/>
    <property type="molecule type" value="Genomic_DNA"/>
</dbReference>
<organism evidence="4 5">
    <name type="scientific">Mangrovimicrobium sediminis</name>
    <dbReference type="NCBI Taxonomy" id="2562682"/>
    <lineage>
        <taxon>Bacteria</taxon>
        <taxon>Pseudomonadati</taxon>
        <taxon>Pseudomonadota</taxon>
        <taxon>Gammaproteobacteria</taxon>
        <taxon>Cellvibrionales</taxon>
        <taxon>Halieaceae</taxon>
        <taxon>Mangrovimicrobium</taxon>
    </lineage>
</organism>
<name>A0A4Z0M6J6_9GAMM</name>
<dbReference type="PRINTS" id="PR00080">
    <property type="entry name" value="SDRFAMILY"/>
</dbReference>
<dbReference type="InterPro" id="IPR020904">
    <property type="entry name" value="Sc_DH/Rdtase_CS"/>
</dbReference>